<reference evidence="2 3" key="1">
    <citation type="submission" date="2017-09" db="EMBL/GenBank/DDBJ databases">
        <title>Depth-based differentiation of microbial function through sediment-hosted aquifers and enrichment of novel symbionts in the deep terrestrial subsurface.</title>
        <authorList>
            <person name="Probst A.J."/>
            <person name="Ladd B."/>
            <person name="Jarett J.K."/>
            <person name="Geller-Mcgrath D.E."/>
            <person name="Sieber C.M."/>
            <person name="Emerson J.B."/>
            <person name="Anantharaman K."/>
            <person name="Thomas B.C."/>
            <person name="Malmstrom R."/>
            <person name="Stieglmeier M."/>
            <person name="Klingl A."/>
            <person name="Woyke T."/>
            <person name="Ryan C.M."/>
            <person name="Banfield J.F."/>
        </authorList>
    </citation>
    <scope>NUCLEOTIDE SEQUENCE [LARGE SCALE GENOMIC DNA]</scope>
    <source>
        <strain evidence="2">CG22_combo_CG10-13_8_21_14_all_32_8</strain>
    </source>
</reference>
<organism evidence="2 3">
    <name type="scientific">Candidatus Nomurabacteria bacterium CG22_combo_CG10-13_8_21_14_all_32_8</name>
    <dbReference type="NCBI Taxonomy" id="1974732"/>
    <lineage>
        <taxon>Bacteria</taxon>
        <taxon>Candidatus Nomuraibacteriota</taxon>
    </lineage>
</organism>
<keyword evidence="1" id="KW-1133">Transmembrane helix</keyword>
<evidence type="ECO:0000256" key="1">
    <source>
        <dbReference type="SAM" id="Phobius"/>
    </source>
</evidence>
<evidence type="ECO:0000313" key="3">
    <source>
        <dbReference type="Proteomes" id="UP000229176"/>
    </source>
</evidence>
<gene>
    <name evidence="2" type="ORF">COW91_00795</name>
</gene>
<evidence type="ECO:0000313" key="2">
    <source>
        <dbReference type="EMBL" id="PIP69182.1"/>
    </source>
</evidence>
<dbReference type="AlphaFoldDB" id="A0A2H0CH04"/>
<keyword evidence="1" id="KW-0472">Membrane</keyword>
<keyword evidence="1" id="KW-0812">Transmembrane</keyword>
<protein>
    <submittedName>
        <fullName evidence="2">Uncharacterized protein</fullName>
    </submittedName>
</protein>
<feature type="transmembrane region" description="Helical" evidence="1">
    <location>
        <begin position="29"/>
        <end position="56"/>
    </location>
</feature>
<sequence length="68" mass="7724">MDQELNKKIEEQGLKIDAIYESVEKTRKYFLMIIWITVLGVVLPLVGLAFVLPSFLSNYVDSFSSLGI</sequence>
<accession>A0A2H0CH04</accession>
<dbReference type="Proteomes" id="UP000229176">
    <property type="component" value="Unassembled WGS sequence"/>
</dbReference>
<proteinExistence type="predicted"/>
<comment type="caution">
    <text evidence="2">The sequence shown here is derived from an EMBL/GenBank/DDBJ whole genome shotgun (WGS) entry which is preliminary data.</text>
</comment>
<name>A0A2H0CH04_9BACT</name>
<dbReference type="EMBL" id="PCTI01000010">
    <property type="protein sequence ID" value="PIP69182.1"/>
    <property type="molecule type" value="Genomic_DNA"/>
</dbReference>